<evidence type="ECO:0000256" key="2">
    <source>
        <dbReference type="ARBA" id="ARBA00022448"/>
    </source>
</evidence>
<evidence type="ECO:0000256" key="6">
    <source>
        <dbReference type="ARBA" id="ARBA00022989"/>
    </source>
</evidence>
<feature type="domain" description="ABC transmembrane type-1" evidence="9">
    <location>
        <begin position="18"/>
        <end position="203"/>
    </location>
</feature>
<proteinExistence type="inferred from homology"/>
<dbReference type="Proteomes" id="UP000323166">
    <property type="component" value="Unassembled WGS sequence"/>
</dbReference>
<gene>
    <name evidence="10" type="ORF">LX24_02472</name>
</gene>
<dbReference type="PANTHER" id="PTHR30614:SF0">
    <property type="entry name" value="L-CYSTINE TRANSPORT SYSTEM PERMEASE PROTEIN TCYL"/>
    <property type="match status" value="1"/>
</dbReference>
<keyword evidence="2 8" id="KW-0813">Transport</keyword>
<dbReference type="PROSITE" id="PS50928">
    <property type="entry name" value="ABC_TM1"/>
    <property type="match status" value="1"/>
</dbReference>
<keyword evidence="5" id="KW-0029">Amino-acid transport</keyword>
<dbReference type="GO" id="GO:0043190">
    <property type="term" value="C:ATP-binding cassette (ABC) transporter complex"/>
    <property type="evidence" value="ECO:0007669"/>
    <property type="project" value="InterPro"/>
</dbReference>
<accession>A0A5S4ZNP0</accession>
<dbReference type="InterPro" id="IPR010065">
    <property type="entry name" value="AA_ABC_transptr_permease_3TM"/>
</dbReference>
<comment type="caution">
    <text evidence="10">The sequence shown here is derived from an EMBL/GenBank/DDBJ whole genome shotgun (WGS) entry which is preliminary data.</text>
</comment>
<dbReference type="GO" id="GO:0006865">
    <property type="term" value="P:amino acid transport"/>
    <property type="evidence" value="ECO:0007669"/>
    <property type="project" value="UniProtKB-KW"/>
</dbReference>
<evidence type="ECO:0000256" key="1">
    <source>
        <dbReference type="ARBA" id="ARBA00004651"/>
    </source>
</evidence>
<dbReference type="SUPFAM" id="SSF161098">
    <property type="entry name" value="MetI-like"/>
    <property type="match status" value="1"/>
</dbReference>
<feature type="transmembrane region" description="Helical" evidence="8">
    <location>
        <begin position="81"/>
        <end position="101"/>
    </location>
</feature>
<dbReference type="InterPro" id="IPR035906">
    <property type="entry name" value="MetI-like_sf"/>
</dbReference>
<keyword evidence="11" id="KW-1185">Reference proteome</keyword>
<dbReference type="EMBL" id="VNHM01000016">
    <property type="protein sequence ID" value="TYO93908.1"/>
    <property type="molecule type" value="Genomic_DNA"/>
</dbReference>
<dbReference type="AlphaFoldDB" id="A0A5S4ZNP0"/>
<comment type="similarity">
    <text evidence="8">Belongs to the binding-protein-dependent transport system permease family.</text>
</comment>
<keyword evidence="3" id="KW-1003">Cell membrane</keyword>
<evidence type="ECO:0000313" key="11">
    <source>
        <dbReference type="Proteomes" id="UP000323166"/>
    </source>
</evidence>
<dbReference type="GO" id="GO:0022857">
    <property type="term" value="F:transmembrane transporter activity"/>
    <property type="evidence" value="ECO:0007669"/>
    <property type="project" value="InterPro"/>
</dbReference>
<evidence type="ECO:0000313" key="10">
    <source>
        <dbReference type="EMBL" id="TYO93908.1"/>
    </source>
</evidence>
<dbReference type="NCBIfam" id="TIGR03004">
    <property type="entry name" value="ectoine_ehuC"/>
    <property type="match status" value="1"/>
</dbReference>
<feature type="transmembrane region" description="Helical" evidence="8">
    <location>
        <begin position="151"/>
        <end position="175"/>
    </location>
</feature>
<comment type="subcellular location">
    <subcellularLocation>
        <location evidence="1 8">Cell membrane</location>
        <topology evidence="1 8">Multi-pass membrane protein</topology>
    </subcellularLocation>
</comment>
<keyword evidence="6 8" id="KW-1133">Transmembrane helix</keyword>
<dbReference type="Gene3D" id="1.10.3720.10">
    <property type="entry name" value="MetI-like"/>
    <property type="match status" value="1"/>
</dbReference>
<keyword evidence="4 8" id="KW-0812">Transmembrane</keyword>
<dbReference type="InterPro" id="IPR000515">
    <property type="entry name" value="MetI-like"/>
</dbReference>
<protein>
    <submittedName>
        <fullName evidence="10">Amino acid ABC transporter membrane protein 1, PAAT family (TC 3.A.1.3.-)</fullName>
    </submittedName>
</protein>
<dbReference type="InterPro" id="IPR043429">
    <property type="entry name" value="ArtM/GltK/GlnP/TcyL/YhdX-like"/>
</dbReference>
<evidence type="ECO:0000256" key="5">
    <source>
        <dbReference type="ARBA" id="ARBA00022970"/>
    </source>
</evidence>
<dbReference type="NCBIfam" id="TIGR01726">
    <property type="entry name" value="HEQRo_perm_3TM"/>
    <property type="match status" value="1"/>
</dbReference>
<dbReference type="PANTHER" id="PTHR30614">
    <property type="entry name" value="MEMBRANE COMPONENT OF AMINO ACID ABC TRANSPORTER"/>
    <property type="match status" value="1"/>
</dbReference>
<reference evidence="10 11" key="1">
    <citation type="submission" date="2019-07" db="EMBL/GenBank/DDBJ databases">
        <title>Genomic Encyclopedia of Type Strains, Phase I: the one thousand microbial genomes (KMG-I) project.</title>
        <authorList>
            <person name="Kyrpides N."/>
        </authorList>
    </citation>
    <scope>NUCLEOTIDE SEQUENCE [LARGE SCALE GENOMIC DNA]</scope>
    <source>
        <strain evidence="10 11">DSM 6562</strain>
    </source>
</reference>
<dbReference type="InterPro" id="IPR014342">
    <property type="entry name" value="Ectoine_EhuC"/>
</dbReference>
<evidence type="ECO:0000256" key="3">
    <source>
        <dbReference type="ARBA" id="ARBA00022475"/>
    </source>
</evidence>
<evidence type="ECO:0000256" key="7">
    <source>
        <dbReference type="ARBA" id="ARBA00023136"/>
    </source>
</evidence>
<dbReference type="Pfam" id="PF00528">
    <property type="entry name" value="BPD_transp_1"/>
    <property type="match status" value="1"/>
</dbReference>
<evidence type="ECO:0000256" key="8">
    <source>
        <dbReference type="RuleBase" id="RU363032"/>
    </source>
</evidence>
<organism evidence="10 11">
    <name type="scientific">Desulfallas thermosapovorans DSM 6562</name>
    <dbReference type="NCBI Taxonomy" id="1121431"/>
    <lineage>
        <taxon>Bacteria</taxon>
        <taxon>Bacillati</taxon>
        <taxon>Bacillota</taxon>
        <taxon>Clostridia</taxon>
        <taxon>Eubacteriales</taxon>
        <taxon>Desulfallaceae</taxon>
        <taxon>Desulfallas</taxon>
    </lineage>
</organism>
<feature type="transmembrane region" description="Helical" evidence="8">
    <location>
        <begin position="187"/>
        <end position="209"/>
    </location>
</feature>
<dbReference type="CDD" id="cd06261">
    <property type="entry name" value="TM_PBP2"/>
    <property type="match status" value="1"/>
</dbReference>
<keyword evidence="7 8" id="KW-0472">Membrane</keyword>
<feature type="transmembrane region" description="Helical" evidence="8">
    <location>
        <begin position="20"/>
        <end position="44"/>
    </location>
</feature>
<name>A0A5S4ZNP0_9FIRM</name>
<sequence>MIPISPPLDLLPALLPGVVVTLQLTVFSSILALIIAFVVGFGRLSKYGPVRVVSSAYVEFFRGTSLLVQLFWAYFVLPHFGLELAAMHAGVLVLGLNYGAYGSEVVRSSILAVPKSQTEAGIALNMTPTQIMHRIILPQAFLTMLPPFGNLLIELLKGTALVSLITLGDLMFMGAQLRVTTLRTTEVFSLVLIIYFIIAYPLILGVRTLESKFSKGRA</sequence>
<evidence type="ECO:0000259" key="9">
    <source>
        <dbReference type="PROSITE" id="PS50928"/>
    </source>
</evidence>
<evidence type="ECO:0000256" key="4">
    <source>
        <dbReference type="ARBA" id="ARBA00022692"/>
    </source>
</evidence>